<dbReference type="Proteomes" id="UP000282818">
    <property type="component" value="Unassembled WGS sequence"/>
</dbReference>
<dbReference type="RefSeq" id="WP_127693782.1">
    <property type="nucleotide sequence ID" value="NZ_SACQ01000003.1"/>
</dbReference>
<reference evidence="2 3" key="1">
    <citation type="submission" date="2019-01" db="EMBL/GenBank/DDBJ databases">
        <authorList>
            <person name="Chen W.-M."/>
        </authorList>
    </citation>
    <scope>NUCLEOTIDE SEQUENCE [LARGE SCALE GENOMIC DNA]</scope>
    <source>
        <strain evidence="2 3">HPM-16</strain>
    </source>
</reference>
<comment type="caution">
    <text evidence="2">The sequence shown here is derived from an EMBL/GenBank/DDBJ whole genome shotgun (WGS) entry which is preliminary data.</text>
</comment>
<proteinExistence type="predicted"/>
<feature type="chain" id="PRO_5019089547" evidence="1">
    <location>
        <begin position="21"/>
        <end position="272"/>
    </location>
</feature>
<accession>A0A437Q918</accession>
<keyword evidence="1" id="KW-0732">Signal</keyword>
<dbReference type="EMBL" id="SACQ01000003">
    <property type="protein sequence ID" value="RVU30937.1"/>
    <property type="molecule type" value="Genomic_DNA"/>
</dbReference>
<sequence length="272" mass="30278">MIVRQVVLGFILFTSMLSAAQDDIASAGVEPIERYRGAWIVRYAQQDDVDYRLPLGGIEQVNGVERPEDSELLTGHLTRITYRLQEGTRTRKIADFYQELLASLDAKIRYECRGRACGSSNYWANEVFDNSRLYGLAAAQYYIAAELPGLSLAIYITERGNRRIYVQVEAIETDSTARLITQLDIQGHVVLATDQLPQTDALQRLLGALDGRDVALVIHHRGDDFGAALAAARKVQSELSRVLPQSVDSYAVGRYIPSVLGDAQFVITLVRE</sequence>
<evidence type="ECO:0000256" key="1">
    <source>
        <dbReference type="SAM" id="SignalP"/>
    </source>
</evidence>
<dbReference type="InterPro" id="IPR032608">
    <property type="entry name" value="DUF4892"/>
</dbReference>
<evidence type="ECO:0000313" key="2">
    <source>
        <dbReference type="EMBL" id="RVU30937.1"/>
    </source>
</evidence>
<organism evidence="2 3">
    <name type="scientific">Neptunomonas marina</name>
    <dbReference type="NCBI Taxonomy" id="1815562"/>
    <lineage>
        <taxon>Bacteria</taxon>
        <taxon>Pseudomonadati</taxon>
        <taxon>Pseudomonadota</taxon>
        <taxon>Gammaproteobacteria</taxon>
        <taxon>Oceanospirillales</taxon>
        <taxon>Oceanospirillaceae</taxon>
        <taxon>Neptunomonas</taxon>
    </lineage>
</organism>
<protein>
    <submittedName>
        <fullName evidence="2">DUF4892 domain-containing protein</fullName>
    </submittedName>
</protein>
<dbReference type="Pfam" id="PF16234">
    <property type="entry name" value="DUF4892"/>
    <property type="match status" value="1"/>
</dbReference>
<evidence type="ECO:0000313" key="3">
    <source>
        <dbReference type="Proteomes" id="UP000282818"/>
    </source>
</evidence>
<feature type="signal peptide" evidence="1">
    <location>
        <begin position="1"/>
        <end position="20"/>
    </location>
</feature>
<keyword evidence="3" id="KW-1185">Reference proteome</keyword>
<dbReference type="AlphaFoldDB" id="A0A437Q918"/>
<gene>
    <name evidence="2" type="ORF">EOE65_07940</name>
</gene>
<name>A0A437Q918_9GAMM</name>